<sequence length="92" mass="10141">MAFYSVILVAVAFPLLMFCQNDSLPAIEHPKAAILKSPVPLPPLPPSADGICLPVLFNRIFKHHYNCFIAYVLFLRENGLCTAGRPSAYVIP</sequence>
<dbReference type="WBParaSite" id="ACAC_0000417301-mRNA-1">
    <property type="protein sequence ID" value="ACAC_0000417301-mRNA-1"/>
    <property type="gene ID" value="ACAC_0000417301"/>
</dbReference>
<keyword evidence="1" id="KW-0732">Signal</keyword>
<evidence type="ECO:0000313" key="2">
    <source>
        <dbReference type="Proteomes" id="UP000035642"/>
    </source>
</evidence>
<dbReference type="Proteomes" id="UP000035642">
    <property type="component" value="Unassembled WGS sequence"/>
</dbReference>
<keyword evidence="2" id="KW-1185">Reference proteome</keyword>
<reference evidence="2" key="1">
    <citation type="submission" date="2012-09" db="EMBL/GenBank/DDBJ databases">
        <authorList>
            <person name="Martin A.A."/>
        </authorList>
    </citation>
    <scope>NUCLEOTIDE SEQUENCE</scope>
</reference>
<evidence type="ECO:0000313" key="3">
    <source>
        <dbReference type="WBParaSite" id="ACAC_0000417301-mRNA-1"/>
    </source>
</evidence>
<reference evidence="3" key="2">
    <citation type="submission" date="2017-02" db="UniProtKB">
        <authorList>
            <consortium name="WormBaseParasite"/>
        </authorList>
    </citation>
    <scope>IDENTIFICATION</scope>
</reference>
<name>A0A0K0D278_ANGCA</name>
<dbReference type="AlphaFoldDB" id="A0A0K0D278"/>
<feature type="chain" id="PRO_5005326368" evidence="1">
    <location>
        <begin position="20"/>
        <end position="92"/>
    </location>
</feature>
<accession>A0A0K0D278</accession>
<evidence type="ECO:0000256" key="1">
    <source>
        <dbReference type="SAM" id="SignalP"/>
    </source>
</evidence>
<organism evidence="2 3">
    <name type="scientific">Angiostrongylus cantonensis</name>
    <name type="common">Rat lungworm</name>
    <dbReference type="NCBI Taxonomy" id="6313"/>
    <lineage>
        <taxon>Eukaryota</taxon>
        <taxon>Metazoa</taxon>
        <taxon>Ecdysozoa</taxon>
        <taxon>Nematoda</taxon>
        <taxon>Chromadorea</taxon>
        <taxon>Rhabditida</taxon>
        <taxon>Rhabditina</taxon>
        <taxon>Rhabditomorpha</taxon>
        <taxon>Strongyloidea</taxon>
        <taxon>Metastrongylidae</taxon>
        <taxon>Angiostrongylus</taxon>
    </lineage>
</organism>
<proteinExistence type="predicted"/>
<feature type="signal peptide" evidence="1">
    <location>
        <begin position="1"/>
        <end position="19"/>
    </location>
</feature>
<protein>
    <submittedName>
        <fullName evidence="3">Secreted protein</fullName>
    </submittedName>
</protein>